<dbReference type="GO" id="GO:0061928">
    <property type="term" value="F:glutathione specific gamma-glutamylcyclotransferase activity"/>
    <property type="evidence" value="ECO:0007669"/>
    <property type="project" value="UniProtKB-EC"/>
</dbReference>
<dbReference type="Pfam" id="PF04752">
    <property type="entry name" value="ChaC"/>
    <property type="match status" value="1"/>
</dbReference>
<dbReference type="PANTHER" id="PTHR12192">
    <property type="entry name" value="CATION TRANSPORT PROTEIN CHAC-RELATED"/>
    <property type="match status" value="1"/>
</dbReference>
<name>K9HFP9_9PROT</name>
<dbReference type="SUPFAM" id="SSF110857">
    <property type="entry name" value="Gamma-glutamyl cyclotransferase-like"/>
    <property type="match status" value="1"/>
</dbReference>
<protein>
    <recommendedName>
        <fullName evidence="1">glutathione-specific gamma-glutamylcyclotransferase</fullName>
        <ecNumber evidence="1">4.3.2.7</ecNumber>
    </recommendedName>
</protein>
<dbReference type="PATRIC" id="fig|1238182.3.peg.2780"/>
<dbReference type="Proteomes" id="UP000009881">
    <property type="component" value="Unassembled WGS sequence"/>
</dbReference>
<organism evidence="3 4">
    <name type="scientific">Caenispirillum salinarum AK4</name>
    <dbReference type="NCBI Taxonomy" id="1238182"/>
    <lineage>
        <taxon>Bacteria</taxon>
        <taxon>Pseudomonadati</taxon>
        <taxon>Pseudomonadota</taxon>
        <taxon>Alphaproteobacteria</taxon>
        <taxon>Rhodospirillales</taxon>
        <taxon>Novispirillaceae</taxon>
        <taxon>Caenispirillum</taxon>
    </lineage>
</organism>
<dbReference type="AlphaFoldDB" id="K9HFP9"/>
<dbReference type="STRING" id="1238182.C882_0565"/>
<dbReference type="GO" id="GO:0005737">
    <property type="term" value="C:cytoplasm"/>
    <property type="evidence" value="ECO:0007669"/>
    <property type="project" value="TreeGrafter"/>
</dbReference>
<keyword evidence="2" id="KW-0456">Lyase</keyword>
<sequence length="177" mass="19573">MFAYGSLMWRPDFPYKEMIPGVVRGYHRAACILSIRYRGTPEVPGLVLGLDRGGACRGRAYLVDGANRAEVVSYLDNRELVTGVYKRRNLTCTLDDGRRVAAYSFVADPGHRQYAGRYTTAEKVAVIRQGVGKKGRSRDYIAETLAQLEDLGIHDGQLAALLRVVDHEEVVQGALGD</sequence>
<gene>
    <name evidence="3" type="ORF">C882_0565</name>
</gene>
<evidence type="ECO:0000313" key="3">
    <source>
        <dbReference type="EMBL" id="EKV29258.1"/>
    </source>
</evidence>
<dbReference type="Gene3D" id="3.10.490.10">
    <property type="entry name" value="Gamma-glutamyl cyclotransferase-like"/>
    <property type="match status" value="1"/>
</dbReference>
<keyword evidence="4" id="KW-1185">Reference proteome</keyword>
<dbReference type="GO" id="GO:0006751">
    <property type="term" value="P:glutathione catabolic process"/>
    <property type="evidence" value="ECO:0007669"/>
    <property type="project" value="InterPro"/>
</dbReference>
<dbReference type="InterPro" id="IPR006840">
    <property type="entry name" value="ChaC"/>
</dbReference>
<accession>K9HFP9</accession>
<dbReference type="eggNOG" id="COG3703">
    <property type="taxonomic scope" value="Bacteria"/>
</dbReference>
<dbReference type="EC" id="4.3.2.7" evidence="1"/>
<dbReference type="CDD" id="cd06661">
    <property type="entry name" value="GGCT_like"/>
    <property type="match status" value="1"/>
</dbReference>
<evidence type="ECO:0000256" key="2">
    <source>
        <dbReference type="ARBA" id="ARBA00023239"/>
    </source>
</evidence>
<reference evidence="3 4" key="1">
    <citation type="journal article" date="2013" name="Genome Announc.">
        <title>Draft Genome Sequence of an Alphaproteobacterium, Caenispirillum salinarum AK4(T), Isolated from a Solar Saltern.</title>
        <authorList>
            <person name="Khatri I."/>
            <person name="Singh A."/>
            <person name="Korpole S."/>
            <person name="Pinnaka A.K."/>
            <person name="Subramanian S."/>
        </authorList>
    </citation>
    <scope>NUCLEOTIDE SEQUENCE [LARGE SCALE GENOMIC DNA]</scope>
    <source>
        <strain evidence="3 4">AK4</strain>
    </source>
</reference>
<evidence type="ECO:0000256" key="1">
    <source>
        <dbReference type="ARBA" id="ARBA00012344"/>
    </source>
</evidence>
<comment type="caution">
    <text evidence="3">The sequence shown here is derived from an EMBL/GenBank/DDBJ whole genome shotgun (WGS) entry which is preliminary data.</text>
</comment>
<evidence type="ECO:0000313" key="4">
    <source>
        <dbReference type="Proteomes" id="UP000009881"/>
    </source>
</evidence>
<dbReference type="EMBL" id="ANHY01000013">
    <property type="protein sequence ID" value="EKV29258.1"/>
    <property type="molecule type" value="Genomic_DNA"/>
</dbReference>
<dbReference type="InterPro" id="IPR036568">
    <property type="entry name" value="GGCT-like_sf"/>
</dbReference>
<dbReference type="InterPro" id="IPR013024">
    <property type="entry name" value="GGCT-like"/>
</dbReference>
<dbReference type="PANTHER" id="PTHR12192:SF2">
    <property type="entry name" value="GLUTATHIONE-SPECIFIC GAMMA-GLUTAMYLCYCLOTRANSFERASE 2"/>
    <property type="match status" value="1"/>
</dbReference>
<proteinExistence type="predicted"/>